<dbReference type="Proteomes" id="UP001314170">
    <property type="component" value="Unassembled WGS sequence"/>
</dbReference>
<keyword evidence="2" id="KW-1185">Reference proteome</keyword>
<proteinExistence type="predicted"/>
<name>A0AAV1S3Z6_9ROSI</name>
<dbReference type="EMBL" id="CAWUPB010001160">
    <property type="protein sequence ID" value="CAK7343432.1"/>
    <property type="molecule type" value="Genomic_DNA"/>
</dbReference>
<evidence type="ECO:0000313" key="2">
    <source>
        <dbReference type="Proteomes" id="UP001314170"/>
    </source>
</evidence>
<organism evidence="1 2">
    <name type="scientific">Dovyalis caffra</name>
    <dbReference type="NCBI Taxonomy" id="77055"/>
    <lineage>
        <taxon>Eukaryota</taxon>
        <taxon>Viridiplantae</taxon>
        <taxon>Streptophyta</taxon>
        <taxon>Embryophyta</taxon>
        <taxon>Tracheophyta</taxon>
        <taxon>Spermatophyta</taxon>
        <taxon>Magnoliopsida</taxon>
        <taxon>eudicotyledons</taxon>
        <taxon>Gunneridae</taxon>
        <taxon>Pentapetalae</taxon>
        <taxon>rosids</taxon>
        <taxon>fabids</taxon>
        <taxon>Malpighiales</taxon>
        <taxon>Salicaceae</taxon>
        <taxon>Flacourtieae</taxon>
        <taxon>Dovyalis</taxon>
    </lineage>
</organism>
<comment type="caution">
    <text evidence="1">The sequence shown here is derived from an EMBL/GenBank/DDBJ whole genome shotgun (WGS) entry which is preliminary data.</text>
</comment>
<protein>
    <submittedName>
        <fullName evidence="1">Uncharacterized protein</fullName>
    </submittedName>
</protein>
<gene>
    <name evidence="1" type="ORF">DCAF_LOCUS17305</name>
</gene>
<reference evidence="1 2" key="1">
    <citation type="submission" date="2024-01" db="EMBL/GenBank/DDBJ databases">
        <authorList>
            <person name="Waweru B."/>
        </authorList>
    </citation>
    <scope>NUCLEOTIDE SEQUENCE [LARGE SCALE GENOMIC DNA]</scope>
</reference>
<evidence type="ECO:0000313" key="1">
    <source>
        <dbReference type="EMBL" id="CAK7343432.1"/>
    </source>
</evidence>
<sequence length="77" mass="8643">MPLLYRTNLDDEKKETKATMKNQISLDDEDENCGLRFNAKKIAAMPSTTLSQNCCKPGESTTAGSIYMLFEGMFKVK</sequence>
<accession>A0AAV1S3Z6</accession>
<dbReference type="AlphaFoldDB" id="A0AAV1S3Z6"/>